<name>A0A1V9XNK4_9ACAR</name>
<evidence type="ECO:0000313" key="1">
    <source>
        <dbReference type="EMBL" id="OQR75057.1"/>
    </source>
</evidence>
<gene>
    <name evidence="1" type="ORF">BIW11_08670</name>
</gene>
<sequence>MNKTCDFGSFEASPQGKRELVTIPGVNSNTPLVETDGFFPWLPSEPGNEKKDLVSGRQQGLNMGRGGVRKQYLLKAPSREPLTLMSYEKNVLRGPRL</sequence>
<keyword evidence="2" id="KW-1185">Reference proteome</keyword>
<accession>A0A1V9XNK4</accession>
<evidence type="ECO:0000313" key="2">
    <source>
        <dbReference type="Proteomes" id="UP000192247"/>
    </source>
</evidence>
<comment type="caution">
    <text evidence="1">The sequence shown here is derived from an EMBL/GenBank/DDBJ whole genome shotgun (WGS) entry which is preliminary data.</text>
</comment>
<reference evidence="1 2" key="1">
    <citation type="journal article" date="2017" name="Gigascience">
        <title>Draft genome of the honey bee ectoparasitic mite, Tropilaelaps mercedesae, is shaped by the parasitic life history.</title>
        <authorList>
            <person name="Dong X."/>
            <person name="Armstrong S.D."/>
            <person name="Xia D."/>
            <person name="Makepeace B.L."/>
            <person name="Darby A.C."/>
            <person name="Kadowaki T."/>
        </authorList>
    </citation>
    <scope>NUCLEOTIDE SEQUENCE [LARGE SCALE GENOMIC DNA]</scope>
    <source>
        <strain evidence="1">Wuxi-XJTLU</strain>
    </source>
</reference>
<proteinExistence type="predicted"/>
<dbReference type="InParanoid" id="A0A1V9XNK4"/>
<organism evidence="1 2">
    <name type="scientific">Tropilaelaps mercedesae</name>
    <dbReference type="NCBI Taxonomy" id="418985"/>
    <lineage>
        <taxon>Eukaryota</taxon>
        <taxon>Metazoa</taxon>
        <taxon>Ecdysozoa</taxon>
        <taxon>Arthropoda</taxon>
        <taxon>Chelicerata</taxon>
        <taxon>Arachnida</taxon>
        <taxon>Acari</taxon>
        <taxon>Parasitiformes</taxon>
        <taxon>Mesostigmata</taxon>
        <taxon>Gamasina</taxon>
        <taxon>Dermanyssoidea</taxon>
        <taxon>Laelapidae</taxon>
        <taxon>Tropilaelaps</taxon>
    </lineage>
</organism>
<protein>
    <submittedName>
        <fullName evidence="1">Uncharacterized protein</fullName>
    </submittedName>
</protein>
<dbReference type="Proteomes" id="UP000192247">
    <property type="component" value="Unassembled WGS sequence"/>
</dbReference>
<dbReference type="AlphaFoldDB" id="A0A1V9XNK4"/>
<dbReference type="EMBL" id="MNPL01006938">
    <property type="protein sequence ID" value="OQR75057.1"/>
    <property type="molecule type" value="Genomic_DNA"/>
</dbReference>